<feature type="chain" id="PRO_5024971729" description="Secreted protein" evidence="1">
    <location>
        <begin position="18"/>
        <end position="88"/>
    </location>
</feature>
<evidence type="ECO:0000313" key="2">
    <source>
        <dbReference type="EMBL" id="KAE8397161.1"/>
    </source>
</evidence>
<dbReference type="EMBL" id="ML736915">
    <property type="protein sequence ID" value="KAE8397161.1"/>
    <property type="molecule type" value="Genomic_DNA"/>
</dbReference>
<name>A0A5N7CSH3_9EURO</name>
<gene>
    <name evidence="2" type="ORF">BDV37DRAFT_266380</name>
</gene>
<protein>
    <recommendedName>
        <fullName evidence="4">Secreted protein</fullName>
    </recommendedName>
</protein>
<dbReference type="RefSeq" id="XP_031934480.1">
    <property type="nucleotide sequence ID" value="XM_032083908.1"/>
</dbReference>
<evidence type="ECO:0000313" key="3">
    <source>
        <dbReference type="Proteomes" id="UP000325579"/>
    </source>
</evidence>
<dbReference type="AlphaFoldDB" id="A0A5N7CSH3"/>
<accession>A0A5N7CSH3</accession>
<dbReference type="OrthoDB" id="3341590at2759"/>
<proteinExistence type="predicted"/>
<organism evidence="2 3">
    <name type="scientific">Aspergillus pseudonomiae</name>
    <dbReference type="NCBI Taxonomy" id="1506151"/>
    <lineage>
        <taxon>Eukaryota</taxon>
        <taxon>Fungi</taxon>
        <taxon>Dikarya</taxon>
        <taxon>Ascomycota</taxon>
        <taxon>Pezizomycotina</taxon>
        <taxon>Eurotiomycetes</taxon>
        <taxon>Eurotiomycetidae</taxon>
        <taxon>Eurotiales</taxon>
        <taxon>Aspergillaceae</taxon>
        <taxon>Aspergillus</taxon>
        <taxon>Aspergillus subgen. Circumdati</taxon>
    </lineage>
</organism>
<keyword evidence="1" id="KW-0732">Signal</keyword>
<evidence type="ECO:0000256" key="1">
    <source>
        <dbReference type="SAM" id="SignalP"/>
    </source>
</evidence>
<dbReference type="Proteomes" id="UP000325579">
    <property type="component" value="Unassembled WGS sequence"/>
</dbReference>
<keyword evidence="3" id="KW-1185">Reference proteome</keyword>
<dbReference type="GeneID" id="43668599"/>
<evidence type="ECO:0008006" key="4">
    <source>
        <dbReference type="Google" id="ProtNLM"/>
    </source>
</evidence>
<feature type="signal peptide" evidence="1">
    <location>
        <begin position="1"/>
        <end position="17"/>
    </location>
</feature>
<sequence length="88" mass="10242">MAFHRSMLSWSLCPCTGLLTHFLDLSSSEGSRCYSRDVHALENTLSIFSIHSLWQDDGRVVRWHTFWTQPTLCFRTNCIGFEDARRCV</sequence>
<reference evidence="2 3" key="1">
    <citation type="submission" date="2019-04" db="EMBL/GenBank/DDBJ databases">
        <authorList>
            <consortium name="DOE Joint Genome Institute"/>
            <person name="Mondo S."/>
            <person name="Kjaerbolling I."/>
            <person name="Vesth T."/>
            <person name="Frisvad J.C."/>
            <person name="Nybo J.L."/>
            <person name="Theobald S."/>
            <person name="Kildgaard S."/>
            <person name="Isbrandt T."/>
            <person name="Kuo A."/>
            <person name="Sato A."/>
            <person name="Lyhne E.K."/>
            <person name="Kogle M.E."/>
            <person name="Wiebenga A."/>
            <person name="Kun R.S."/>
            <person name="Lubbers R.J."/>
            <person name="Makela M.R."/>
            <person name="Barry K."/>
            <person name="Chovatia M."/>
            <person name="Clum A."/>
            <person name="Daum C."/>
            <person name="Haridas S."/>
            <person name="He G."/>
            <person name="LaButti K."/>
            <person name="Lipzen A."/>
            <person name="Riley R."/>
            <person name="Salamov A."/>
            <person name="Simmons B.A."/>
            <person name="Magnuson J.K."/>
            <person name="Henrissat B."/>
            <person name="Mortensen U.H."/>
            <person name="Larsen T.O."/>
            <person name="Devries R.P."/>
            <person name="Grigoriev I.V."/>
            <person name="Machida M."/>
            <person name="Baker S.E."/>
            <person name="Andersen M.R."/>
            <person name="Cantor M.N."/>
            <person name="Hua S.X."/>
        </authorList>
    </citation>
    <scope>NUCLEOTIDE SEQUENCE [LARGE SCALE GENOMIC DNA]</scope>
    <source>
        <strain evidence="2 3">CBS 119388</strain>
    </source>
</reference>